<sequence>MSKTTGGIGRRTFIGGTIASAGVAITGFPHVARAQAKTIKVGMPTILSGRVALLGTSSRAGVQVAFNQINEAGGINGRKLELVDRDSKGRPDEAAKVTRDLINNDGCEIIIDAEASSGSFAVHEVIRDLGVLCLHTCSESSTLTADPKQFVKTAFRCARQGIHDAVAGGSYAAKIAKEKGLKRWATCSPDYAYGRDNTGEFIEYAKIFEPSIEVVDQLWPKLFAPDYTESITKLLQTKPQAVYSALWGGDLVAFIEQSNLYRLFQNTAFFSGGLGDPPLLTAIKQLPTGLNTVYRYSKEYPPHPENKAFYEAYVKIAKQEPTNWSWQNFVGANFIIEALRRTNGKTDGAALAGEVEGMQLKTPLGVDGTITMRAKDHTIINYPVAWGKTIPKDPWVIDYVNMEWSKILEHEQQWKKAKGYA</sequence>
<evidence type="ECO:0000313" key="6">
    <source>
        <dbReference type="EMBL" id="TKT73852.1"/>
    </source>
</evidence>
<evidence type="ECO:0000259" key="5">
    <source>
        <dbReference type="Pfam" id="PF13458"/>
    </source>
</evidence>
<dbReference type="CDD" id="cd06330">
    <property type="entry name" value="PBP1_As_SBP-like"/>
    <property type="match status" value="1"/>
</dbReference>
<dbReference type="PROSITE" id="PS51318">
    <property type="entry name" value="TAT"/>
    <property type="match status" value="1"/>
</dbReference>
<dbReference type="OrthoDB" id="9783240at2"/>
<dbReference type="AlphaFoldDB" id="A0A4U6BTC4"/>
<dbReference type="Gene3D" id="3.40.50.2300">
    <property type="match status" value="2"/>
</dbReference>
<keyword evidence="4" id="KW-0029">Amino-acid transport</keyword>
<keyword evidence="7" id="KW-1185">Reference proteome</keyword>
<dbReference type="PRINTS" id="PR00337">
    <property type="entry name" value="LEUILEVALBP"/>
</dbReference>
<gene>
    <name evidence="6" type="ORF">YH63_003070</name>
</gene>
<dbReference type="GO" id="GO:0006865">
    <property type="term" value="P:amino acid transport"/>
    <property type="evidence" value="ECO:0007669"/>
    <property type="project" value="UniProtKB-KW"/>
</dbReference>
<dbReference type="SUPFAM" id="SSF53822">
    <property type="entry name" value="Periplasmic binding protein-like I"/>
    <property type="match status" value="1"/>
</dbReference>
<dbReference type="InterPro" id="IPR000709">
    <property type="entry name" value="Leu_Ile_Val-bd"/>
</dbReference>
<accession>A0A4U6BTC4</accession>
<dbReference type="STRING" id="211460.YH63_15815"/>
<organism evidence="6 7">
    <name type="scientific">Afipia massiliensis</name>
    <dbReference type="NCBI Taxonomy" id="211460"/>
    <lineage>
        <taxon>Bacteria</taxon>
        <taxon>Pseudomonadati</taxon>
        <taxon>Pseudomonadota</taxon>
        <taxon>Alphaproteobacteria</taxon>
        <taxon>Hyphomicrobiales</taxon>
        <taxon>Nitrobacteraceae</taxon>
        <taxon>Afipia</taxon>
    </lineage>
</organism>
<evidence type="ECO:0000256" key="3">
    <source>
        <dbReference type="ARBA" id="ARBA00022729"/>
    </source>
</evidence>
<dbReference type="InterPro" id="IPR028081">
    <property type="entry name" value="Leu-bd"/>
</dbReference>
<dbReference type="PANTHER" id="PTHR30483">
    <property type="entry name" value="LEUCINE-SPECIFIC-BINDING PROTEIN"/>
    <property type="match status" value="1"/>
</dbReference>
<keyword evidence="2" id="KW-0813">Transport</keyword>
<dbReference type="InterPro" id="IPR051010">
    <property type="entry name" value="BCAA_transport"/>
</dbReference>
<evidence type="ECO:0000256" key="4">
    <source>
        <dbReference type="ARBA" id="ARBA00022970"/>
    </source>
</evidence>
<dbReference type="EMBL" id="LBIA02000001">
    <property type="protein sequence ID" value="TKT73852.1"/>
    <property type="molecule type" value="Genomic_DNA"/>
</dbReference>
<comment type="caution">
    <text evidence="6">The sequence shown here is derived from an EMBL/GenBank/DDBJ whole genome shotgun (WGS) entry which is preliminary data.</text>
</comment>
<dbReference type="Pfam" id="PF13458">
    <property type="entry name" value="Peripla_BP_6"/>
    <property type="match status" value="1"/>
</dbReference>
<protein>
    <submittedName>
        <fullName evidence="6">ABC transporter substrate-binding protein</fullName>
    </submittedName>
</protein>
<evidence type="ECO:0000256" key="1">
    <source>
        <dbReference type="ARBA" id="ARBA00010062"/>
    </source>
</evidence>
<feature type="domain" description="Leucine-binding protein" evidence="5">
    <location>
        <begin position="38"/>
        <end position="380"/>
    </location>
</feature>
<keyword evidence="3" id="KW-0732">Signal</keyword>
<evidence type="ECO:0000256" key="2">
    <source>
        <dbReference type="ARBA" id="ARBA00022448"/>
    </source>
</evidence>
<dbReference type="InterPro" id="IPR028082">
    <property type="entry name" value="Peripla_BP_I"/>
</dbReference>
<proteinExistence type="inferred from homology"/>
<reference evidence="6" key="1">
    <citation type="submission" date="2019-04" db="EMBL/GenBank/DDBJ databases">
        <title>Whole genome sequencing of cave bacteria.</title>
        <authorList>
            <person name="Gan H.M."/>
            <person name="Barton H."/>
            <person name="Savka M.A."/>
        </authorList>
    </citation>
    <scope>NUCLEOTIDE SEQUENCE [LARGE SCALE GENOMIC DNA]</scope>
    <source>
        <strain evidence="6">LC387</strain>
    </source>
</reference>
<name>A0A4U6BTC4_9BRAD</name>
<dbReference type="InterPro" id="IPR006311">
    <property type="entry name" value="TAT_signal"/>
</dbReference>
<evidence type="ECO:0000313" key="7">
    <source>
        <dbReference type="Proteomes" id="UP000034832"/>
    </source>
</evidence>
<dbReference type="Proteomes" id="UP000034832">
    <property type="component" value="Unassembled WGS sequence"/>
</dbReference>
<dbReference type="PANTHER" id="PTHR30483:SF37">
    <property type="entry name" value="ABC TRANSPORTER SUBSTRATE-BINDING PROTEIN"/>
    <property type="match status" value="1"/>
</dbReference>
<comment type="similarity">
    <text evidence="1">Belongs to the leucine-binding protein family.</text>
</comment>